<dbReference type="PANTHER" id="PTHR39614">
    <property type="entry name" value="INTEGRAL MEMBRANE PROTEIN"/>
    <property type="match status" value="1"/>
</dbReference>
<dbReference type="VEuPathDB" id="FungiDB:CC77DRAFT_924739"/>
<feature type="transmembrane region" description="Helical" evidence="2">
    <location>
        <begin position="98"/>
        <end position="120"/>
    </location>
</feature>
<organism evidence="4 5">
    <name type="scientific">Alternaria alternata</name>
    <name type="common">Alternaria rot fungus</name>
    <name type="synonym">Torula alternata</name>
    <dbReference type="NCBI Taxonomy" id="5599"/>
    <lineage>
        <taxon>Eukaryota</taxon>
        <taxon>Fungi</taxon>
        <taxon>Dikarya</taxon>
        <taxon>Ascomycota</taxon>
        <taxon>Pezizomycotina</taxon>
        <taxon>Dothideomycetes</taxon>
        <taxon>Pleosporomycetidae</taxon>
        <taxon>Pleosporales</taxon>
        <taxon>Pleosporineae</taxon>
        <taxon>Pleosporaceae</taxon>
        <taxon>Alternaria</taxon>
        <taxon>Alternaria sect. Alternaria</taxon>
        <taxon>Alternaria alternata complex</taxon>
    </lineage>
</organism>
<accession>A0A177E4S8</accession>
<evidence type="ECO:0000256" key="2">
    <source>
        <dbReference type="SAM" id="Phobius"/>
    </source>
</evidence>
<name>A0A177E4S8_ALTAL</name>
<keyword evidence="2" id="KW-0812">Transmembrane</keyword>
<proteinExistence type="predicted"/>
<gene>
    <name evidence="4" type="ORF">CC77DRAFT_924739</name>
</gene>
<feature type="transmembrane region" description="Helical" evidence="2">
    <location>
        <begin position="20"/>
        <end position="42"/>
    </location>
</feature>
<keyword evidence="5" id="KW-1185">Reference proteome</keyword>
<reference evidence="4 5" key="1">
    <citation type="submission" date="2016-05" db="EMBL/GenBank/DDBJ databases">
        <title>Comparative analysis of secretome profiles of manganese(II)-oxidizing ascomycete fungi.</title>
        <authorList>
            <consortium name="DOE Joint Genome Institute"/>
            <person name="Zeiner C.A."/>
            <person name="Purvine S.O."/>
            <person name="Zink E.M."/>
            <person name="Wu S."/>
            <person name="Pasa-Tolic L."/>
            <person name="Chaput D.L."/>
            <person name="Haridas S."/>
            <person name="Grigoriev I.V."/>
            <person name="Santelli C.M."/>
            <person name="Hansel C.M."/>
        </authorList>
    </citation>
    <scope>NUCLEOTIDE SEQUENCE [LARGE SCALE GENOMIC DNA]</scope>
    <source>
        <strain evidence="4 5">SRC1lrK2f</strain>
    </source>
</reference>
<evidence type="ECO:0000256" key="1">
    <source>
        <dbReference type="SAM" id="MobiDB-lite"/>
    </source>
</evidence>
<keyword evidence="2" id="KW-0472">Membrane</keyword>
<feature type="transmembrane region" description="Helical" evidence="2">
    <location>
        <begin position="208"/>
        <end position="229"/>
    </location>
</feature>
<dbReference type="KEGG" id="aalt:CC77DRAFT_924739"/>
<sequence>MAGEVIPPPYVITADDKRGLIVVTGAAVLAFVWSCFLIRVWLRWQSREWRSDDWWLTAATLLDTVQSGIIFHLVELGLGASQAGVPISQLQQLGNEGFASQIIYIFVILASKLSVLFLYLRLSPGGAHRIASWSLVALSCVWALVSVILVAIPSIQSPENYHSFLLTTKQWPKWLSIGTFDIITELFIFLAAVHLIYSLQMRLRTKLLVILAFGARLPVIAIAGVRLYYLDQRLRGVTFTFDYVVATQWQMGYAIMSSTITGMGPFLKPFDKEYVSSTYKHYGPGHSSSGGTSGMRMESGLSTTASTGLPPRRQGLGHHHHRGSTDNISESYLMDTLPSRRTSKQSMGNEDRANSLEPMQSGSPSSRASPSAPNDILMTADEHFRPAHMYRGHEAEVWVGDRSLSITREEMERAAASGRSAPKSGTKLVIGEKKEFKIEVDRVSRLI</sequence>
<evidence type="ECO:0000313" key="4">
    <source>
        <dbReference type="EMBL" id="OAG26481.1"/>
    </source>
</evidence>
<dbReference type="Proteomes" id="UP000077248">
    <property type="component" value="Unassembled WGS sequence"/>
</dbReference>
<keyword evidence="2" id="KW-1133">Transmembrane helix</keyword>
<dbReference type="GeneID" id="29119410"/>
<feature type="compositionally biased region" description="Low complexity" evidence="1">
    <location>
        <begin position="361"/>
        <end position="373"/>
    </location>
</feature>
<feature type="domain" description="Rhodopsin" evidence="3">
    <location>
        <begin position="38"/>
        <end position="251"/>
    </location>
</feature>
<dbReference type="PANTHER" id="PTHR39614:SF2">
    <property type="entry name" value="INTEGRAL MEMBRANE PROTEIN"/>
    <property type="match status" value="1"/>
</dbReference>
<feature type="transmembrane region" description="Helical" evidence="2">
    <location>
        <begin position="132"/>
        <end position="155"/>
    </location>
</feature>
<feature type="region of interest" description="Disordered" evidence="1">
    <location>
        <begin position="283"/>
        <end position="374"/>
    </location>
</feature>
<feature type="transmembrane region" description="Helical" evidence="2">
    <location>
        <begin position="54"/>
        <end position="78"/>
    </location>
</feature>
<dbReference type="AlphaFoldDB" id="A0A177E4S8"/>
<feature type="compositionally biased region" description="Low complexity" evidence="1">
    <location>
        <begin position="284"/>
        <end position="300"/>
    </location>
</feature>
<evidence type="ECO:0000259" key="3">
    <source>
        <dbReference type="Pfam" id="PF20684"/>
    </source>
</evidence>
<protein>
    <recommendedName>
        <fullName evidence="3">Rhodopsin domain-containing protein</fullName>
    </recommendedName>
</protein>
<feature type="transmembrane region" description="Helical" evidence="2">
    <location>
        <begin position="175"/>
        <end position="196"/>
    </location>
</feature>
<evidence type="ECO:0000313" key="5">
    <source>
        <dbReference type="Proteomes" id="UP000077248"/>
    </source>
</evidence>
<dbReference type="InterPro" id="IPR049326">
    <property type="entry name" value="Rhodopsin_dom_fungi"/>
</dbReference>
<dbReference type="EMBL" id="KV441469">
    <property type="protein sequence ID" value="OAG26481.1"/>
    <property type="molecule type" value="Genomic_DNA"/>
</dbReference>
<dbReference type="Pfam" id="PF20684">
    <property type="entry name" value="Fung_rhodopsin"/>
    <property type="match status" value="1"/>
</dbReference>
<dbReference type="RefSeq" id="XP_018391902.1">
    <property type="nucleotide sequence ID" value="XM_018533816.1"/>
</dbReference>